<organism evidence="1 2">
    <name type="scientific">Trichogramma brassicae</name>
    <dbReference type="NCBI Taxonomy" id="86971"/>
    <lineage>
        <taxon>Eukaryota</taxon>
        <taxon>Metazoa</taxon>
        <taxon>Ecdysozoa</taxon>
        <taxon>Arthropoda</taxon>
        <taxon>Hexapoda</taxon>
        <taxon>Insecta</taxon>
        <taxon>Pterygota</taxon>
        <taxon>Neoptera</taxon>
        <taxon>Endopterygota</taxon>
        <taxon>Hymenoptera</taxon>
        <taxon>Apocrita</taxon>
        <taxon>Proctotrupomorpha</taxon>
        <taxon>Chalcidoidea</taxon>
        <taxon>Trichogrammatidae</taxon>
        <taxon>Trichogramma</taxon>
    </lineage>
</organism>
<accession>A0A6H5J0L6</accession>
<proteinExistence type="predicted"/>
<evidence type="ECO:0000313" key="2">
    <source>
        <dbReference type="Proteomes" id="UP000479190"/>
    </source>
</evidence>
<protein>
    <submittedName>
        <fullName evidence="1">Uncharacterized protein</fullName>
    </submittedName>
</protein>
<reference evidence="1 2" key="1">
    <citation type="submission" date="2020-02" db="EMBL/GenBank/DDBJ databases">
        <authorList>
            <person name="Ferguson B K."/>
        </authorList>
    </citation>
    <scope>NUCLEOTIDE SEQUENCE [LARGE SCALE GENOMIC DNA]</scope>
</reference>
<keyword evidence="2" id="KW-1185">Reference proteome</keyword>
<sequence>MIIAPQTMCGSSRRRPQHPALSACVSAFLPGTAATSKPHRAARSHRHGVQFNLNLIHARRRVRAVCLDRVRLAPPKLASLLSWRKYRNAHKRSRAVISYAALLKRRNQTPASQNVVKPAKLAKRCAHVHCKHIGDRLISPDIPHTYLSNPTSWSLNNSAGDDRASAHLPGRRHNELCSCARATTGIARSSGSCSWLAEGGENASATLECYLDRKSAFFQKYLVYEHRAINPTNRSTSNESIVDAKANLLIPKFFKMFLPLFSIPPYTRVSDLRGSLFEAFLPYTRFLSSVYADTRISSRIRSSIFVEKQNQFFLSCIFKSTVVQ</sequence>
<gene>
    <name evidence="1" type="ORF">TBRA_LOCUS14440</name>
</gene>
<dbReference type="Proteomes" id="UP000479190">
    <property type="component" value="Unassembled WGS sequence"/>
</dbReference>
<dbReference type="AlphaFoldDB" id="A0A6H5J0L6"/>
<evidence type="ECO:0000313" key="1">
    <source>
        <dbReference type="EMBL" id="CAB0042846.1"/>
    </source>
</evidence>
<name>A0A6H5J0L6_9HYME</name>
<dbReference type="EMBL" id="CADCXV010001227">
    <property type="protein sequence ID" value="CAB0042846.1"/>
    <property type="molecule type" value="Genomic_DNA"/>
</dbReference>